<evidence type="ECO:0000313" key="2">
    <source>
        <dbReference type="Proteomes" id="UP000295172"/>
    </source>
</evidence>
<proteinExistence type="predicted"/>
<dbReference type="Proteomes" id="UP000295172">
    <property type="component" value="Unassembled WGS sequence"/>
</dbReference>
<dbReference type="AlphaFoldDB" id="A0A4R4WL00"/>
<organism evidence="1 2">
    <name type="scientific">Kribbella turkmenica</name>
    <dbReference type="NCBI Taxonomy" id="2530375"/>
    <lineage>
        <taxon>Bacteria</taxon>
        <taxon>Bacillati</taxon>
        <taxon>Actinomycetota</taxon>
        <taxon>Actinomycetes</taxon>
        <taxon>Propionibacteriales</taxon>
        <taxon>Kribbellaceae</taxon>
        <taxon>Kribbella</taxon>
    </lineage>
</organism>
<dbReference type="RefSeq" id="WP_132323497.1">
    <property type="nucleotide sequence ID" value="NZ_SMKR01000108.1"/>
</dbReference>
<sequence>MTSWGWCTAIGYVPGTGDVAFLIVQPPADDPLRAAGCPPLSPEALSTGSWARASGLIIYTVGTLVTRLQSQLEDIYPLCALDVSPRWRAITRRTGGALLLLVSPAISVPVSPDGRLVDRLFSQAADGQVHGGLIEVLPDPMMN</sequence>
<reference evidence="1 2" key="1">
    <citation type="submission" date="2019-02" db="EMBL/GenBank/DDBJ databases">
        <title>Draft genome sequences of novel Actinobacteria.</title>
        <authorList>
            <person name="Sahin N."/>
            <person name="Ay H."/>
            <person name="Saygin H."/>
        </authorList>
    </citation>
    <scope>NUCLEOTIDE SEQUENCE [LARGE SCALE GENOMIC DNA]</scope>
    <source>
        <strain evidence="1 2">16K104</strain>
    </source>
</reference>
<name>A0A4R4WL00_9ACTN</name>
<comment type="caution">
    <text evidence="1">The sequence shown here is derived from an EMBL/GenBank/DDBJ whole genome shotgun (WGS) entry which is preliminary data.</text>
</comment>
<accession>A0A4R4WL00</accession>
<dbReference type="EMBL" id="SMKR01000108">
    <property type="protein sequence ID" value="TDD19968.1"/>
    <property type="molecule type" value="Genomic_DNA"/>
</dbReference>
<keyword evidence="2" id="KW-1185">Reference proteome</keyword>
<evidence type="ECO:0000313" key="1">
    <source>
        <dbReference type="EMBL" id="TDD19968.1"/>
    </source>
</evidence>
<protein>
    <submittedName>
        <fullName evidence="1">Uncharacterized protein</fullName>
    </submittedName>
</protein>
<gene>
    <name evidence="1" type="ORF">E1218_23060</name>
</gene>